<name>A0A9W7DGV6_AMBMO</name>
<gene>
    <name evidence="6" type="ORF">Amon01_000544000</name>
</gene>
<feature type="domain" description="Peptidase A1" evidence="5">
    <location>
        <begin position="73"/>
        <end position="412"/>
    </location>
</feature>
<evidence type="ECO:0000313" key="7">
    <source>
        <dbReference type="Proteomes" id="UP001165063"/>
    </source>
</evidence>
<evidence type="ECO:0000259" key="5">
    <source>
        <dbReference type="PROSITE" id="PS51767"/>
    </source>
</evidence>
<accession>A0A9W7DGV6</accession>
<proteinExistence type="inferred from homology"/>
<feature type="active site" evidence="3">
    <location>
        <position position="306"/>
    </location>
</feature>
<dbReference type="InterPro" id="IPR033121">
    <property type="entry name" value="PEPTIDASE_A1"/>
</dbReference>
<keyword evidence="4" id="KW-0732">Signal</keyword>
<dbReference type="PROSITE" id="PS51767">
    <property type="entry name" value="PEPTIDASE_A1"/>
    <property type="match status" value="1"/>
</dbReference>
<dbReference type="PRINTS" id="PR00792">
    <property type="entry name" value="PEPSIN"/>
</dbReference>
<dbReference type="Gene3D" id="2.40.70.10">
    <property type="entry name" value="Acid Proteases"/>
    <property type="match status" value="2"/>
</dbReference>
<sequence length="462" mass="49442">MKFVTTFSLFCVLAIQSVSSMPISIQNSESESVKKFIRLNTYKSTASTSTKRLVRRQSEDVEQTLDNSDDEAYYIDLEVGSNKQKITAQLDTGSSDFFVFGSNEANCGDTSKADCATYGKFNSSSSTTFKKLNGVSLDVSYGSGAGATGYVGTDNVVLDGTTVSNVTFGVTTSADTVAPLIGVGYQALSAMTYDDSQYHSDGFPFALADAGVIHIPAFSVSLMDHDDTDEVNSTVTFGAYDTTRYVGSLYKMPIPHEEGKATYRIGTTLNGISIASYGNSSYGNSSSSSSTTLKWIAKGSQFVQLDTGSSVSNMPVAAYDYIGKTYFGSQDSSSTYHGSCDSLKNHTLYFNFLGMAYPVPLTTLSSTYNGDDSQCQFDAVPSYSGTMCILGDNFLKNVYVVVDLKNNEVALGSSVGVDYADTASPDFVEIVDSIPNAINAPNFDSAWTFNNSDTLSLVDGLK</sequence>
<evidence type="ECO:0000313" key="6">
    <source>
        <dbReference type="EMBL" id="GMG39554.1"/>
    </source>
</evidence>
<dbReference type="OrthoDB" id="2747330at2759"/>
<evidence type="ECO:0000256" key="3">
    <source>
        <dbReference type="PIRSR" id="PIRSR601461-1"/>
    </source>
</evidence>
<dbReference type="Pfam" id="PF00026">
    <property type="entry name" value="Asp"/>
    <property type="match status" value="1"/>
</dbReference>
<feature type="chain" id="PRO_5040745836" evidence="4">
    <location>
        <begin position="21"/>
        <end position="462"/>
    </location>
</feature>
<feature type="active site" evidence="3">
    <location>
        <position position="91"/>
    </location>
</feature>
<dbReference type="AlphaFoldDB" id="A0A9W7DGV6"/>
<reference evidence="6" key="1">
    <citation type="submission" date="2023-04" db="EMBL/GenBank/DDBJ databases">
        <title>Ambrosiozyma monospora NBRC 1965.</title>
        <authorList>
            <person name="Ichikawa N."/>
            <person name="Sato H."/>
            <person name="Tonouchi N."/>
        </authorList>
    </citation>
    <scope>NUCLEOTIDE SEQUENCE</scope>
    <source>
        <strain evidence="6">NBRC 1965</strain>
    </source>
</reference>
<dbReference type="GO" id="GO:0006508">
    <property type="term" value="P:proteolysis"/>
    <property type="evidence" value="ECO:0007669"/>
    <property type="project" value="InterPro"/>
</dbReference>
<comment type="similarity">
    <text evidence="1">Belongs to the peptidase A1 family.</text>
</comment>
<dbReference type="InterPro" id="IPR001461">
    <property type="entry name" value="Aspartic_peptidase_A1"/>
</dbReference>
<dbReference type="PANTHER" id="PTHR47966">
    <property type="entry name" value="BETA-SITE APP-CLEAVING ENZYME, ISOFORM A-RELATED"/>
    <property type="match status" value="1"/>
</dbReference>
<dbReference type="EMBL" id="BSXU01003013">
    <property type="protein sequence ID" value="GMG39554.1"/>
    <property type="molecule type" value="Genomic_DNA"/>
</dbReference>
<organism evidence="6 7">
    <name type="scientific">Ambrosiozyma monospora</name>
    <name type="common">Yeast</name>
    <name type="synonym">Endomycopsis monosporus</name>
    <dbReference type="NCBI Taxonomy" id="43982"/>
    <lineage>
        <taxon>Eukaryota</taxon>
        <taxon>Fungi</taxon>
        <taxon>Dikarya</taxon>
        <taxon>Ascomycota</taxon>
        <taxon>Saccharomycotina</taxon>
        <taxon>Pichiomycetes</taxon>
        <taxon>Pichiales</taxon>
        <taxon>Pichiaceae</taxon>
        <taxon>Ambrosiozyma</taxon>
    </lineage>
</organism>
<dbReference type="Proteomes" id="UP001165063">
    <property type="component" value="Unassembled WGS sequence"/>
</dbReference>
<dbReference type="SUPFAM" id="SSF50630">
    <property type="entry name" value="Acid proteases"/>
    <property type="match status" value="1"/>
</dbReference>
<evidence type="ECO:0000256" key="2">
    <source>
        <dbReference type="ARBA" id="ARBA00023157"/>
    </source>
</evidence>
<dbReference type="InterPro" id="IPR021109">
    <property type="entry name" value="Peptidase_aspartic_dom_sf"/>
</dbReference>
<protein>
    <submittedName>
        <fullName evidence="6">Unnamed protein product</fullName>
    </submittedName>
</protein>
<feature type="signal peptide" evidence="4">
    <location>
        <begin position="1"/>
        <end position="20"/>
    </location>
</feature>
<dbReference type="GO" id="GO:0004190">
    <property type="term" value="F:aspartic-type endopeptidase activity"/>
    <property type="evidence" value="ECO:0007669"/>
    <property type="project" value="InterPro"/>
</dbReference>
<comment type="caution">
    <text evidence="6">The sequence shown here is derived from an EMBL/GenBank/DDBJ whole genome shotgun (WGS) entry which is preliminary data.</text>
</comment>
<evidence type="ECO:0000256" key="4">
    <source>
        <dbReference type="SAM" id="SignalP"/>
    </source>
</evidence>
<keyword evidence="2" id="KW-1015">Disulfide bond</keyword>
<evidence type="ECO:0000256" key="1">
    <source>
        <dbReference type="ARBA" id="ARBA00007447"/>
    </source>
</evidence>
<keyword evidence="7" id="KW-1185">Reference proteome</keyword>
<dbReference type="PANTHER" id="PTHR47966:SF65">
    <property type="entry name" value="ASPARTIC-TYPE ENDOPEPTIDASE"/>
    <property type="match status" value="1"/>
</dbReference>